<dbReference type="Proteomes" id="UP000053647">
    <property type="component" value="Unassembled WGS sequence"/>
</dbReference>
<feature type="region of interest" description="Disordered" evidence="1">
    <location>
        <begin position="375"/>
        <end position="459"/>
    </location>
</feature>
<organism evidence="2 3">
    <name type="scientific">Paxillus involutus ATCC 200175</name>
    <dbReference type="NCBI Taxonomy" id="664439"/>
    <lineage>
        <taxon>Eukaryota</taxon>
        <taxon>Fungi</taxon>
        <taxon>Dikarya</taxon>
        <taxon>Basidiomycota</taxon>
        <taxon>Agaricomycotina</taxon>
        <taxon>Agaricomycetes</taxon>
        <taxon>Agaricomycetidae</taxon>
        <taxon>Boletales</taxon>
        <taxon>Paxilineae</taxon>
        <taxon>Paxillaceae</taxon>
        <taxon>Paxillus</taxon>
    </lineage>
</organism>
<keyword evidence="3" id="KW-1185">Reference proteome</keyword>
<gene>
    <name evidence="2" type="ORF">PAXINDRAFT_16973</name>
</gene>
<feature type="compositionally biased region" description="Polar residues" evidence="1">
    <location>
        <begin position="138"/>
        <end position="152"/>
    </location>
</feature>
<dbReference type="HOGENOM" id="CLU_382667_0_0_1"/>
<accession>A0A0C9T2S8</accession>
<feature type="compositionally biased region" description="Basic residues" evidence="1">
    <location>
        <begin position="443"/>
        <end position="452"/>
    </location>
</feature>
<feature type="compositionally biased region" description="Acidic residues" evidence="1">
    <location>
        <begin position="426"/>
        <end position="440"/>
    </location>
</feature>
<dbReference type="EMBL" id="KN819423">
    <property type="protein sequence ID" value="KIJ09970.1"/>
    <property type="molecule type" value="Genomic_DNA"/>
</dbReference>
<feature type="compositionally biased region" description="Basic and acidic residues" evidence="1">
    <location>
        <begin position="258"/>
        <end position="275"/>
    </location>
</feature>
<feature type="compositionally biased region" description="Basic and acidic residues" evidence="1">
    <location>
        <begin position="234"/>
        <end position="249"/>
    </location>
</feature>
<feature type="region of interest" description="Disordered" evidence="1">
    <location>
        <begin position="1"/>
        <end position="313"/>
    </location>
</feature>
<protein>
    <submittedName>
        <fullName evidence="2">Uncharacterized protein</fullName>
    </submittedName>
</protein>
<dbReference type="AlphaFoldDB" id="A0A0C9T2S8"/>
<feature type="compositionally biased region" description="Polar residues" evidence="1">
    <location>
        <begin position="375"/>
        <end position="396"/>
    </location>
</feature>
<reference evidence="3" key="2">
    <citation type="submission" date="2015-01" db="EMBL/GenBank/DDBJ databases">
        <title>Evolutionary Origins and Diversification of the Mycorrhizal Mutualists.</title>
        <authorList>
            <consortium name="DOE Joint Genome Institute"/>
            <consortium name="Mycorrhizal Genomics Consortium"/>
            <person name="Kohler A."/>
            <person name="Kuo A."/>
            <person name="Nagy L.G."/>
            <person name="Floudas D."/>
            <person name="Copeland A."/>
            <person name="Barry K.W."/>
            <person name="Cichocki N."/>
            <person name="Veneault-Fourrey C."/>
            <person name="LaButti K."/>
            <person name="Lindquist E.A."/>
            <person name="Lipzen A."/>
            <person name="Lundell T."/>
            <person name="Morin E."/>
            <person name="Murat C."/>
            <person name="Riley R."/>
            <person name="Ohm R."/>
            <person name="Sun H."/>
            <person name="Tunlid A."/>
            <person name="Henrissat B."/>
            <person name="Grigoriev I.V."/>
            <person name="Hibbett D.S."/>
            <person name="Martin F."/>
        </authorList>
    </citation>
    <scope>NUCLEOTIDE SEQUENCE [LARGE SCALE GENOMIC DNA]</scope>
    <source>
        <strain evidence="3">ATCC 200175</strain>
    </source>
</reference>
<feature type="compositionally biased region" description="Low complexity" evidence="1">
    <location>
        <begin position="109"/>
        <end position="120"/>
    </location>
</feature>
<dbReference type="OrthoDB" id="2682674at2759"/>
<name>A0A0C9T2S8_PAXIN</name>
<sequence>MSESGLSAEPQAELNSEQGHSNLGSVKPADGDIEGDGNEEIVQKHCEKRRKPANDKGTGSKNKDGSRQERKRLKGRAKSGNETADEEGIDENVPTKRKGKGTDSNPLVSQSQPSAIPSAPHNGISFRSYGDLADEDNSNNARTRTPYNTQNVRVGYPPLTPPHLALPPATTPLVHIQKGALDPSTPVWPGKQGAGNEDEGGNDEGGKEDEGRNEDEGGDGVGGVSGGERKRKWGGRDDKDKDRDKGKVEADEDDEINNVDHRNSEHSNEKDKVDEYECGEDEVDEYKHGEDGEDDYLPDQRHNSEDNASFTGGHEALSDSILAPLTKSLRIRTSGAVKLKANAFPVRAAWSHTAFKKAPGGPSKSLVKSMPKTLTLKTQPKAGSNNTQCGTSTVKAPSQKHSKTAPPFHRDAQQSARTHRNTSPEDKEDQSQIDDGDEDGGPCKHKKAKKFKNKDLPGLPDTMKPWRDNVLPHFLLCVSIADDPWDLVRPMLLEYGQRLWDHYFPDLDRTPAFSHEPVYALHAEKAVEAFFDQYEEFTTAAAHAAYIEWAIPEPEERLVCKGRKVLVAADVLPFMWKTVKTSTRDPSDIVTKDLFHHQVILDTFTFWLESMDVISETARERKSPHAALTLCIVAVERAFRRWLTGHYVMPPKGCCKFSQALWEYATNEYIQSVERLTERKWKKLFQAAEEYIGAHKPWPGPDIIFAKQGSTSARAKAYETNSK</sequence>
<evidence type="ECO:0000313" key="2">
    <source>
        <dbReference type="EMBL" id="KIJ09970.1"/>
    </source>
</evidence>
<evidence type="ECO:0000313" key="3">
    <source>
        <dbReference type="Proteomes" id="UP000053647"/>
    </source>
</evidence>
<evidence type="ECO:0000256" key="1">
    <source>
        <dbReference type="SAM" id="MobiDB-lite"/>
    </source>
</evidence>
<proteinExistence type="predicted"/>
<reference evidence="2 3" key="1">
    <citation type="submission" date="2014-06" db="EMBL/GenBank/DDBJ databases">
        <authorList>
            <consortium name="DOE Joint Genome Institute"/>
            <person name="Kuo A."/>
            <person name="Kohler A."/>
            <person name="Nagy L.G."/>
            <person name="Floudas D."/>
            <person name="Copeland A."/>
            <person name="Barry K.W."/>
            <person name="Cichocki N."/>
            <person name="Veneault-Fourrey C."/>
            <person name="LaButti K."/>
            <person name="Lindquist E.A."/>
            <person name="Lipzen A."/>
            <person name="Lundell T."/>
            <person name="Morin E."/>
            <person name="Murat C."/>
            <person name="Sun H."/>
            <person name="Tunlid A."/>
            <person name="Henrissat B."/>
            <person name="Grigoriev I.V."/>
            <person name="Hibbett D.S."/>
            <person name="Martin F."/>
            <person name="Nordberg H.P."/>
            <person name="Cantor M.N."/>
            <person name="Hua S.X."/>
        </authorList>
    </citation>
    <scope>NUCLEOTIDE SEQUENCE [LARGE SCALE GENOMIC DNA]</scope>
    <source>
        <strain evidence="2 3">ATCC 200175</strain>
    </source>
</reference>
<feature type="compositionally biased region" description="Polar residues" evidence="1">
    <location>
        <begin position="13"/>
        <end position="24"/>
    </location>
</feature>